<dbReference type="Proteomes" id="UP000306575">
    <property type="component" value="Unassembled WGS sequence"/>
</dbReference>
<keyword evidence="1" id="KW-1133">Transmembrane helix</keyword>
<evidence type="ECO:0000256" key="1">
    <source>
        <dbReference type="SAM" id="Phobius"/>
    </source>
</evidence>
<dbReference type="AlphaFoldDB" id="A0A4U7N5X7"/>
<proteinExistence type="predicted"/>
<organism evidence="2 3">
    <name type="scientific">Shimia litoralis</name>
    <dbReference type="NCBI Taxonomy" id="420403"/>
    <lineage>
        <taxon>Bacteria</taxon>
        <taxon>Pseudomonadati</taxon>
        <taxon>Pseudomonadota</taxon>
        <taxon>Alphaproteobacteria</taxon>
        <taxon>Rhodobacterales</taxon>
        <taxon>Roseobacteraceae</taxon>
    </lineage>
</organism>
<evidence type="ECO:0000313" key="2">
    <source>
        <dbReference type="EMBL" id="TKZ21259.1"/>
    </source>
</evidence>
<keyword evidence="1" id="KW-0472">Membrane</keyword>
<sequence>MNIRHYLRMARWARNPPSAGRVKMIFAILIVCIVVWMLERWLGWPDALTPNYAPKGRVLR</sequence>
<keyword evidence="1" id="KW-0812">Transmembrane</keyword>
<name>A0A4U7N5X7_9RHOB</name>
<keyword evidence="3" id="KW-1185">Reference proteome</keyword>
<reference evidence="2 3" key="1">
    <citation type="submission" date="2019-04" db="EMBL/GenBank/DDBJ databases">
        <title>Genome sequence of Pelagicola litoralis CL-ES2.</title>
        <authorList>
            <person name="Cao J."/>
        </authorList>
    </citation>
    <scope>NUCLEOTIDE SEQUENCE [LARGE SCALE GENOMIC DNA]</scope>
    <source>
        <strain evidence="2 3">CL-ES2</strain>
    </source>
</reference>
<feature type="transmembrane region" description="Helical" evidence="1">
    <location>
        <begin position="21"/>
        <end position="38"/>
    </location>
</feature>
<comment type="caution">
    <text evidence="2">The sequence shown here is derived from an EMBL/GenBank/DDBJ whole genome shotgun (WGS) entry which is preliminary data.</text>
</comment>
<dbReference type="RefSeq" id="WP_138015779.1">
    <property type="nucleotide sequence ID" value="NZ_SULI01000006.1"/>
</dbReference>
<evidence type="ECO:0000313" key="3">
    <source>
        <dbReference type="Proteomes" id="UP000306575"/>
    </source>
</evidence>
<dbReference type="OrthoDB" id="7283678at2"/>
<accession>A0A4U7N5X7</accession>
<dbReference type="EMBL" id="SULI01000006">
    <property type="protein sequence ID" value="TKZ21259.1"/>
    <property type="molecule type" value="Genomic_DNA"/>
</dbReference>
<gene>
    <name evidence="2" type="ORF">FAP39_07520</name>
</gene>
<protein>
    <submittedName>
        <fullName evidence="2">Uncharacterized protein</fullName>
    </submittedName>
</protein>